<evidence type="ECO:0000256" key="4">
    <source>
        <dbReference type="ARBA" id="ARBA00023136"/>
    </source>
</evidence>
<dbReference type="SUPFAM" id="SSF141322">
    <property type="entry name" value="NfeD domain-like"/>
    <property type="match status" value="1"/>
</dbReference>
<accession>X1V4R4</accession>
<reference evidence="7" key="1">
    <citation type="journal article" date="2014" name="Front. Microbiol.">
        <title>High frequency of phylogenetically diverse reductive dehalogenase-homologous genes in deep subseafloor sedimentary metagenomes.</title>
        <authorList>
            <person name="Kawai M."/>
            <person name="Futagami T."/>
            <person name="Toyoda A."/>
            <person name="Takaki Y."/>
            <person name="Nishi S."/>
            <person name="Hori S."/>
            <person name="Arai W."/>
            <person name="Tsubouchi T."/>
            <person name="Morono Y."/>
            <person name="Uchiyama I."/>
            <person name="Ito T."/>
            <person name="Fujiyama A."/>
            <person name="Inagaki F."/>
            <person name="Takami H."/>
        </authorList>
    </citation>
    <scope>NUCLEOTIDE SEQUENCE</scope>
    <source>
        <strain evidence="7">Expedition CK06-06</strain>
    </source>
</reference>
<feature type="non-terminal residue" evidence="7">
    <location>
        <position position="1"/>
    </location>
</feature>
<dbReference type="PANTHER" id="PTHR33507:SF3">
    <property type="entry name" value="INNER MEMBRANE PROTEIN YBBJ"/>
    <property type="match status" value="1"/>
</dbReference>
<evidence type="ECO:0000259" key="6">
    <source>
        <dbReference type="Pfam" id="PF01957"/>
    </source>
</evidence>
<sequence>LVLLELIVGVETGLDLVFIGSVFIIGGLATWPFHSWLLTVIVTSIICVAYVALGRRYVHRWITVSKAKTNIDAIIGKEGIVLKSIARNVDGLVKVGNEQWRARAEEDIKEGEEIVVTSVSGVTLIVKKTKGGIPGCI</sequence>
<dbReference type="InterPro" id="IPR002810">
    <property type="entry name" value="NfeD-like_C"/>
</dbReference>
<dbReference type="InterPro" id="IPR012340">
    <property type="entry name" value="NA-bd_OB-fold"/>
</dbReference>
<keyword evidence="4 5" id="KW-0472">Membrane</keyword>
<dbReference type="GO" id="GO:0005886">
    <property type="term" value="C:plasma membrane"/>
    <property type="evidence" value="ECO:0007669"/>
    <property type="project" value="TreeGrafter"/>
</dbReference>
<evidence type="ECO:0000256" key="3">
    <source>
        <dbReference type="ARBA" id="ARBA00022989"/>
    </source>
</evidence>
<evidence type="ECO:0000256" key="1">
    <source>
        <dbReference type="ARBA" id="ARBA00004141"/>
    </source>
</evidence>
<dbReference type="Pfam" id="PF01957">
    <property type="entry name" value="NfeD"/>
    <property type="match status" value="1"/>
</dbReference>
<comment type="subcellular location">
    <subcellularLocation>
        <location evidence="1">Membrane</location>
        <topology evidence="1">Multi-pass membrane protein</topology>
    </subcellularLocation>
</comment>
<keyword evidence="2 5" id="KW-0812">Transmembrane</keyword>
<gene>
    <name evidence="7" type="ORF">S12H4_41511</name>
</gene>
<protein>
    <recommendedName>
        <fullName evidence="6">NfeD-like C-terminal domain-containing protein</fullName>
    </recommendedName>
</protein>
<organism evidence="7">
    <name type="scientific">marine sediment metagenome</name>
    <dbReference type="NCBI Taxonomy" id="412755"/>
    <lineage>
        <taxon>unclassified sequences</taxon>
        <taxon>metagenomes</taxon>
        <taxon>ecological metagenomes</taxon>
    </lineage>
</organism>
<dbReference type="EMBL" id="BARW01025305">
    <property type="protein sequence ID" value="GAJ07141.1"/>
    <property type="molecule type" value="Genomic_DNA"/>
</dbReference>
<dbReference type="InterPro" id="IPR052165">
    <property type="entry name" value="Membrane_assoc_protease"/>
</dbReference>
<dbReference type="PANTHER" id="PTHR33507">
    <property type="entry name" value="INNER MEMBRANE PROTEIN YBBJ"/>
    <property type="match status" value="1"/>
</dbReference>
<proteinExistence type="predicted"/>
<evidence type="ECO:0000256" key="2">
    <source>
        <dbReference type="ARBA" id="ARBA00022692"/>
    </source>
</evidence>
<dbReference type="Gene3D" id="2.40.50.140">
    <property type="entry name" value="Nucleic acid-binding proteins"/>
    <property type="match status" value="1"/>
</dbReference>
<evidence type="ECO:0000256" key="5">
    <source>
        <dbReference type="SAM" id="Phobius"/>
    </source>
</evidence>
<feature type="transmembrane region" description="Helical" evidence="5">
    <location>
        <begin position="12"/>
        <end position="29"/>
    </location>
</feature>
<evidence type="ECO:0000313" key="7">
    <source>
        <dbReference type="EMBL" id="GAJ07141.1"/>
    </source>
</evidence>
<feature type="domain" description="NfeD-like C-terminal" evidence="6">
    <location>
        <begin position="72"/>
        <end position="128"/>
    </location>
</feature>
<keyword evidence="3 5" id="KW-1133">Transmembrane helix</keyword>
<comment type="caution">
    <text evidence="7">The sequence shown here is derived from an EMBL/GenBank/DDBJ whole genome shotgun (WGS) entry which is preliminary data.</text>
</comment>
<feature type="transmembrane region" description="Helical" evidence="5">
    <location>
        <begin position="35"/>
        <end position="53"/>
    </location>
</feature>
<dbReference type="AlphaFoldDB" id="X1V4R4"/>
<name>X1V4R4_9ZZZZ</name>